<protein>
    <submittedName>
        <fullName evidence="1">Uncharacterized protein</fullName>
    </submittedName>
</protein>
<dbReference type="RefSeq" id="WP_024070956.1">
    <property type="nucleotide sequence ID" value="NC_023062.1"/>
</dbReference>
<organism evidence="1 2">
    <name type="scientific">Mycoplasma ovis str. Michigan</name>
    <dbReference type="NCBI Taxonomy" id="1415773"/>
    <lineage>
        <taxon>Bacteria</taxon>
        <taxon>Bacillati</taxon>
        <taxon>Mycoplasmatota</taxon>
        <taxon>Mollicutes</taxon>
        <taxon>Mycoplasmataceae</taxon>
        <taxon>Mycoplasma</taxon>
    </lineage>
</organism>
<gene>
    <name evidence="1" type="ORF">OVS_00815</name>
</gene>
<dbReference type="Proteomes" id="UP000018745">
    <property type="component" value="Chromosome"/>
</dbReference>
<reference evidence="1 2" key="1">
    <citation type="journal article" date="2014" name="Genome Announc.">
        <title>Complete Genome Sequence of Mycoplasma ovis Strain Michigan, a Hemoplasma of Sheep with Two Distinct 16S rRNA Genes.</title>
        <authorList>
            <person name="Deshuillers P.L."/>
            <person name="Santos A.P."/>
            <person name="do Nascimento N.C."/>
            <person name="Hampel J.A."/>
            <person name="Bergin I.L."/>
            <person name="Dyson M.C."/>
            <person name="Messick J.B."/>
        </authorList>
    </citation>
    <scope>NUCLEOTIDE SEQUENCE [LARGE SCALE GENOMIC DNA]</scope>
    <source>
        <strain evidence="1 2">Michigan</strain>
    </source>
</reference>
<proteinExistence type="predicted"/>
<sequence>MCHSFSGSFSNLYNCNYNNKQQELITWLTTAGESISQFFQLQQQVQQIPSHPIDVISALTKIYRFFSEKAKTT</sequence>
<evidence type="ECO:0000313" key="2">
    <source>
        <dbReference type="Proteomes" id="UP000018745"/>
    </source>
</evidence>
<keyword evidence="2" id="KW-1185">Reference proteome</keyword>
<accession>A0ABN4BL98</accession>
<dbReference type="EMBL" id="CP006935">
    <property type="protein sequence ID" value="AHC40151.1"/>
    <property type="molecule type" value="Genomic_DNA"/>
</dbReference>
<name>A0ABN4BL98_9MOLU</name>
<evidence type="ECO:0000313" key="1">
    <source>
        <dbReference type="EMBL" id="AHC40151.1"/>
    </source>
</evidence>